<gene>
    <name evidence="1" type="ORF">VPARA_21620</name>
</gene>
<dbReference type="AlphaFoldDB" id="A0A0H2M2D9"/>
<accession>A0A0H2M2D9</accession>
<keyword evidence="2" id="KW-1185">Reference proteome</keyword>
<dbReference type="EMBL" id="JZWI01000010">
    <property type="protein sequence ID" value="KLN56583.1"/>
    <property type="molecule type" value="Genomic_DNA"/>
</dbReference>
<dbReference type="PATRIC" id="fig|34073.19.peg.2217"/>
<comment type="caution">
    <text evidence="1">The sequence shown here is derived from an EMBL/GenBank/DDBJ whole genome shotgun (WGS) entry which is preliminary data.</text>
</comment>
<proteinExistence type="predicted"/>
<evidence type="ECO:0000313" key="1">
    <source>
        <dbReference type="EMBL" id="KLN56583.1"/>
    </source>
</evidence>
<organism evidence="1 2">
    <name type="scientific">Variovorax paradoxus</name>
    <dbReference type="NCBI Taxonomy" id="34073"/>
    <lineage>
        <taxon>Bacteria</taxon>
        <taxon>Pseudomonadati</taxon>
        <taxon>Pseudomonadota</taxon>
        <taxon>Betaproteobacteria</taxon>
        <taxon>Burkholderiales</taxon>
        <taxon>Comamonadaceae</taxon>
        <taxon>Variovorax</taxon>
    </lineage>
</organism>
<name>A0A0H2M2D9_VARPD</name>
<evidence type="ECO:0000313" key="2">
    <source>
        <dbReference type="Proteomes" id="UP000035170"/>
    </source>
</evidence>
<reference evidence="1 2" key="1">
    <citation type="submission" date="2015-03" db="EMBL/GenBank/DDBJ databases">
        <title>Genome sequence of Variovorax paradoxus TBEA6.</title>
        <authorList>
            <person name="Poehlein A."/>
            <person name="Schuldes J."/>
            <person name="Wuebbeler J.H."/>
            <person name="Hiessl S."/>
            <person name="Steinbuechel A."/>
            <person name="Daniel R."/>
        </authorList>
    </citation>
    <scope>NUCLEOTIDE SEQUENCE [LARGE SCALE GENOMIC DNA]</scope>
    <source>
        <strain evidence="1 2">TBEA6</strain>
    </source>
</reference>
<protein>
    <submittedName>
        <fullName evidence="1">Uncharacterized protein</fullName>
    </submittedName>
</protein>
<sequence>MLIIVLCLVVYVGAIGAEAVRDALRSLPHSNEDWVWY</sequence>
<dbReference type="Proteomes" id="UP000035170">
    <property type="component" value="Unassembled WGS sequence"/>
</dbReference>